<name>A0AAW5LJ88_MAMSC</name>
<proteinExistence type="predicted"/>
<reference evidence="1" key="1">
    <citation type="submission" date="2022-07" db="EMBL/GenBank/DDBJ databases">
        <title>Bacterial species isolated from the porcine tonsil microbiota.</title>
        <authorList>
            <person name="Oliveira I.M.F."/>
        </authorList>
    </citation>
    <scope>NUCLEOTIDE SEQUENCE</scope>
    <source>
        <strain evidence="1">8QC2O2</strain>
    </source>
</reference>
<protein>
    <recommendedName>
        <fullName evidence="3">Integrase catalytic domain-containing protein</fullName>
    </recommendedName>
</protein>
<evidence type="ECO:0008006" key="3">
    <source>
        <dbReference type="Google" id="ProtNLM"/>
    </source>
</evidence>
<organism evidence="1 2">
    <name type="scientific">Mammaliicoccus sciuri</name>
    <name type="common">Staphylococcus sciuri</name>
    <dbReference type="NCBI Taxonomy" id="1296"/>
    <lineage>
        <taxon>Bacteria</taxon>
        <taxon>Bacillati</taxon>
        <taxon>Bacillota</taxon>
        <taxon>Bacilli</taxon>
        <taxon>Bacillales</taxon>
        <taxon>Staphylococcaceae</taxon>
        <taxon>Mammaliicoccus</taxon>
    </lineage>
</organism>
<gene>
    <name evidence="1" type="ORF">NQ032_07930</name>
</gene>
<dbReference type="Proteomes" id="UP001204068">
    <property type="component" value="Unassembled WGS sequence"/>
</dbReference>
<evidence type="ECO:0000313" key="1">
    <source>
        <dbReference type="EMBL" id="MCQ9303529.1"/>
    </source>
</evidence>
<comment type="caution">
    <text evidence="1">The sequence shown here is derived from an EMBL/GenBank/DDBJ whole genome shotgun (WGS) entry which is preliminary data.</text>
</comment>
<accession>A0AAW5LJ88</accession>
<sequence>MIDNRLNRKYAMEFIVSHLTYVKVTNKSHYICLFIDLFNREIIRVSTGRYKSAELVIRALFKSCAS</sequence>
<dbReference type="EMBL" id="JANILD010000003">
    <property type="protein sequence ID" value="MCQ9303529.1"/>
    <property type="molecule type" value="Genomic_DNA"/>
</dbReference>
<evidence type="ECO:0000313" key="2">
    <source>
        <dbReference type="Proteomes" id="UP001204068"/>
    </source>
</evidence>
<dbReference type="AlphaFoldDB" id="A0AAW5LJ88"/>